<feature type="transmembrane region" description="Helical" evidence="1">
    <location>
        <begin position="206"/>
        <end position="225"/>
    </location>
</feature>
<dbReference type="EMBL" id="JAHLQO010000001">
    <property type="protein sequence ID" value="MBU5668250.1"/>
    <property type="molecule type" value="Genomic_DNA"/>
</dbReference>
<feature type="domain" description="CAAX prenyl protease 2/Lysostaphin resistance protein A-like" evidence="2">
    <location>
        <begin position="119"/>
        <end position="216"/>
    </location>
</feature>
<sequence length="229" mass="26192">MEKREFPRIEAKTWRWILAMISYFAIIFVTGLIAVIFKIKNQIIIAAILSILCLLSLRIIDKNFAKKVFLLPKGKDIIITIVGFLISIFGIMLLSILMSQWNIETSANPIFDMLNDENLMEFFIASCIQFIAEEILFIVPFLFVINKMKTENEFLKVVVALIFSSVIFGAMHLSTYNFNIAQSLVVISLVRVAVSMSYILSKNLTVTYVVHILYDWSIILLYLAVADMV</sequence>
<feature type="transmembrane region" description="Helical" evidence="1">
    <location>
        <begin position="123"/>
        <end position="145"/>
    </location>
</feature>
<evidence type="ECO:0000313" key="3">
    <source>
        <dbReference type="EMBL" id="MBU5668250.1"/>
    </source>
</evidence>
<protein>
    <submittedName>
        <fullName evidence="3">CPBP family intramembrane metalloprotease</fullName>
    </submittedName>
</protein>
<keyword evidence="3" id="KW-0645">Protease</keyword>
<keyword evidence="1" id="KW-0812">Transmembrane</keyword>
<feature type="transmembrane region" description="Helical" evidence="1">
    <location>
        <begin position="16"/>
        <end position="37"/>
    </location>
</feature>
<dbReference type="GO" id="GO:0008237">
    <property type="term" value="F:metallopeptidase activity"/>
    <property type="evidence" value="ECO:0007669"/>
    <property type="project" value="UniProtKB-KW"/>
</dbReference>
<feature type="transmembrane region" description="Helical" evidence="1">
    <location>
        <begin position="157"/>
        <end position="174"/>
    </location>
</feature>
<name>A0ABS6FG94_9FIRM</name>
<evidence type="ECO:0000256" key="1">
    <source>
        <dbReference type="SAM" id="Phobius"/>
    </source>
</evidence>
<evidence type="ECO:0000313" key="4">
    <source>
        <dbReference type="Proteomes" id="UP000783742"/>
    </source>
</evidence>
<organism evidence="3 4">
    <name type="scientific">Peptoniphilus ovalis</name>
    <dbReference type="NCBI Taxonomy" id="2841503"/>
    <lineage>
        <taxon>Bacteria</taxon>
        <taxon>Bacillati</taxon>
        <taxon>Bacillota</taxon>
        <taxon>Tissierellia</taxon>
        <taxon>Tissierellales</taxon>
        <taxon>Peptoniphilaceae</taxon>
        <taxon>Peptoniphilus</taxon>
    </lineage>
</organism>
<feature type="transmembrane region" description="Helical" evidence="1">
    <location>
        <begin position="43"/>
        <end position="60"/>
    </location>
</feature>
<dbReference type="InterPro" id="IPR003675">
    <property type="entry name" value="Rce1/LyrA-like_dom"/>
</dbReference>
<dbReference type="Proteomes" id="UP000783742">
    <property type="component" value="Unassembled WGS sequence"/>
</dbReference>
<keyword evidence="3" id="KW-0378">Hydrolase</keyword>
<keyword evidence="3" id="KW-0482">Metalloprotease</keyword>
<keyword evidence="4" id="KW-1185">Reference proteome</keyword>
<reference evidence="3 4" key="1">
    <citation type="submission" date="2021-06" db="EMBL/GenBank/DDBJ databases">
        <authorList>
            <person name="Sun Q."/>
            <person name="Li D."/>
        </authorList>
    </citation>
    <scope>NUCLEOTIDE SEQUENCE [LARGE SCALE GENOMIC DNA]</scope>
    <source>
        <strain evidence="3 4">MSJ-1</strain>
    </source>
</reference>
<accession>A0ABS6FG94</accession>
<comment type="caution">
    <text evidence="3">The sequence shown here is derived from an EMBL/GenBank/DDBJ whole genome shotgun (WGS) entry which is preliminary data.</text>
</comment>
<keyword evidence="1" id="KW-1133">Transmembrane helix</keyword>
<keyword evidence="1" id="KW-0472">Membrane</keyword>
<feature type="transmembrane region" description="Helical" evidence="1">
    <location>
        <begin position="81"/>
        <end position="103"/>
    </location>
</feature>
<dbReference type="Pfam" id="PF02517">
    <property type="entry name" value="Rce1-like"/>
    <property type="match status" value="1"/>
</dbReference>
<evidence type="ECO:0000259" key="2">
    <source>
        <dbReference type="Pfam" id="PF02517"/>
    </source>
</evidence>
<proteinExistence type="predicted"/>
<dbReference type="RefSeq" id="WP_216547898.1">
    <property type="nucleotide sequence ID" value="NZ_JAHLQO010000001.1"/>
</dbReference>
<gene>
    <name evidence="3" type="ORF">KQI68_00195</name>
</gene>